<evidence type="ECO:0000313" key="3">
    <source>
        <dbReference type="Proteomes" id="UP001385951"/>
    </source>
</evidence>
<keyword evidence="3" id="KW-1185">Reference proteome</keyword>
<dbReference type="AlphaFoldDB" id="A0AAW0FKE0"/>
<feature type="region of interest" description="Disordered" evidence="1">
    <location>
        <begin position="83"/>
        <end position="126"/>
    </location>
</feature>
<organism evidence="2 3">
    <name type="scientific">Cerrena zonata</name>
    <dbReference type="NCBI Taxonomy" id="2478898"/>
    <lineage>
        <taxon>Eukaryota</taxon>
        <taxon>Fungi</taxon>
        <taxon>Dikarya</taxon>
        <taxon>Basidiomycota</taxon>
        <taxon>Agaricomycotina</taxon>
        <taxon>Agaricomycetes</taxon>
        <taxon>Polyporales</taxon>
        <taxon>Cerrenaceae</taxon>
        <taxon>Cerrena</taxon>
    </lineage>
</organism>
<sequence>MSNVDFSRKNPVVYWARSMIYLHRSKAVFTETWFESVLPILEVENVGRMEVAGSPEDVEQGISLLRQYVSSIWEEELRPLAGTLAPYPDSDDKKTNIWTSSRADRYDGEEKETPTTQSLPSTSDTRLNRSDVAVYVPKYNRHAAVPKGDVQRRARETAPPTLLGGQASRHSRRHPPGIRPTDLAAHQSEIVTAGTSAGTTHCPTKSFWTALRWKLEEHREELTKIRRNRELLETKEEAMEERIASLRRRLRSDGTMEEQNDDSEYLEESDS</sequence>
<evidence type="ECO:0000313" key="2">
    <source>
        <dbReference type="EMBL" id="KAK7680024.1"/>
    </source>
</evidence>
<proteinExistence type="predicted"/>
<name>A0AAW0FKE0_9APHY</name>
<feature type="compositionally biased region" description="Basic and acidic residues" evidence="1">
    <location>
        <begin position="102"/>
        <end position="113"/>
    </location>
</feature>
<reference evidence="2 3" key="1">
    <citation type="submission" date="2022-09" db="EMBL/GenBank/DDBJ databases">
        <authorList>
            <person name="Palmer J.M."/>
        </authorList>
    </citation>
    <scope>NUCLEOTIDE SEQUENCE [LARGE SCALE GENOMIC DNA]</scope>
    <source>
        <strain evidence="2 3">DSM 7382</strain>
    </source>
</reference>
<dbReference type="EMBL" id="JASBNA010000053">
    <property type="protein sequence ID" value="KAK7680024.1"/>
    <property type="molecule type" value="Genomic_DNA"/>
</dbReference>
<feature type="region of interest" description="Disordered" evidence="1">
    <location>
        <begin position="246"/>
        <end position="271"/>
    </location>
</feature>
<dbReference type="Proteomes" id="UP001385951">
    <property type="component" value="Unassembled WGS sequence"/>
</dbReference>
<feature type="region of interest" description="Disordered" evidence="1">
    <location>
        <begin position="146"/>
        <end position="181"/>
    </location>
</feature>
<evidence type="ECO:0000256" key="1">
    <source>
        <dbReference type="SAM" id="MobiDB-lite"/>
    </source>
</evidence>
<accession>A0AAW0FKE0</accession>
<gene>
    <name evidence="2" type="ORF">QCA50_016970</name>
</gene>
<comment type="caution">
    <text evidence="2">The sequence shown here is derived from an EMBL/GenBank/DDBJ whole genome shotgun (WGS) entry which is preliminary data.</text>
</comment>
<protein>
    <submittedName>
        <fullName evidence="2">Uncharacterized protein</fullName>
    </submittedName>
</protein>
<feature type="compositionally biased region" description="Acidic residues" evidence="1">
    <location>
        <begin position="255"/>
        <end position="271"/>
    </location>
</feature>
<feature type="compositionally biased region" description="Polar residues" evidence="1">
    <location>
        <begin position="114"/>
        <end position="125"/>
    </location>
</feature>